<dbReference type="SUPFAM" id="SSF53448">
    <property type="entry name" value="Nucleotide-diphospho-sugar transferases"/>
    <property type="match status" value="1"/>
</dbReference>
<keyword evidence="2" id="KW-0808">Transferase</keyword>
<evidence type="ECO:0000259" key="1">
    <source>
        <dbReference type="Pfam" id="PF00535"/>
    </source>
</evidence>
<evidence type="ECO:0000313" key="3">
    <source>
        <dbReference type="Proteomes" id="UP000196365"/>
    </source>
</evidence>
<dbReference type="PANTHER" id="PTHR22916">
    <property type="entry name" value="GLYCOSYLTRANSFERASE"/>
    <property type="match status" value="1"/>
</dbReference>
<keyword evidence="3" id="KW-1185">Reference proteome</keyword>
<gene>
    <name evidence="2" type="ORF">SAMN02745973_01058</name>
</gene>
<dbReference type="FunFam" id="3.90.550.10:FF:000130">
    <property type="entry name" value="Family 2 glycosyl transferase"/>
    <property type="match status" value="1"/>
</dbReference>
<proteinExistence type="predicted"/>
<organism evidence="2 3">
    <name type="scientific">Garciella nitratireducens DSM 15102</name>
    <dbReference type="NCBI Taxonomy" id="1121911"/>
    <lineage>
        <taxon>Bacteria</taxon>
        <taxon>Bacillati</taxon>
        <taxon>Bacillota</taxon>
        <taxon>Clostridia</taxon>
        <taxon>Eubacteriales</taxon>
        <taxon>Eubacteriaceae</taxon>
        <taxon>Garciella</taxon>
    </lineage>
</organism>
<accession>A0A1T4LSF2</accession>
<evidence type="ECO:0000313" key="2">
    <source>
        <dbReference type="EMBL" id="SJZ57546.1"/>
    </source>
</evidence>
<name>A0A1T4LSF2_9FIRM</name>
<dbReference type="EMBL" id="FUWV01000005">
    <property type="protein sequence ID" value="SJZ57546.1"/>
    <property type="molecule type" value="Genomic_DNA"/>
</dbReference>
<dbReference type="InterPro" id="IPR001173">
    <property type="entry name" value="Glyco_trans_2-like"/>
</dbReference>
<feature type="domain" description="Glycosyltransferase 2-like" evidence="1">
    <location>
        <begin position="6"/>
        <end position="134"/>
    </location>
</feature>
<dbReference type="AlphaFoldDB" id="A0A1T4LSF2"/>
<dbReference type="OrthoDB" id="9802649at2"/>
<dbReference type="Pfam" id="PF00535">
    <property type="entry name" value="Glycos_transf_2"/>
    <property type="match status" value="1"/>
</dbReference>
<reference evidence="2 3" key="1">
    <citation type="submission" date="2017-02" db="EMBL/GenBank/DDBJ databases">
        <authorList>
            <person name="Peterson S.W."/>
        </authorList>
    </citation>
    <scope>NUCLEOTIDE SEQUENCE [LARGE SCALE GENOMIC DNA]</scope>
    <source>
        <strain evidence="2 3">DSM 15102</strain>
    </source>
</reference>
<sequence>MDDLVSIITPVYNAEKYIEDTIKSVLNQSYMNWELILINDCSSDCSMNIIKKYNDRDSRIRVIELNKNSGPAVARNTGIECAHGRFIAFLDSDDIWMPNKLEVQLNFMKKNNIYFSFTEYLKINENGENRGIVKVPKNLTYTELLKSNIIGCLTVVYDTHGIGKVYMPDIRKRQDYGLWLKILREHTNAYGIQKCLAKYRVRKNSVSSNKIKAASYQWQVYRKIEQLNLFKSIYYFINYTYYGLKKSKI</sequence>
<dbReference type="RefSeq" id="WP_087678617.1">
    <property type="nucleotide sequence ID" value="NZ_FUWV01000005.1"/>
</dbReference>
<protein>
    <submittedName>
        <fullName evidence="2">Glycosyltransferase involved in cell wall bisynthesis</fullName>
    </submittedName>
</protein>
<dbReference type="PANTHER" id="PTHR22916:SF3">
    <property type="entry name" value="UDP-GLCNAC:BETAGAL BETA-1,3-N-ACETYLGLUCOSAMINYLTRANSFERASE-LIKE PROTEIN 1"/>
    <property type="match status" value="1"/>
</dbReference>
<dbReference type="InterPro" id="IPR029044">
    <property type="entry name" value="Nucleotide-diphossugar_trans"/>
</dbReference>
<dbReference type="GO" id="GO:0016758">
    <property type="term" value="F:hexosyltransferase activity"/>
    <property type="evidence" value="ECO:0007669"/>
    <property type="project" value="UniProtKB-ARBA"/>
</dbReference>
<dbReference type="Proteomes" id="UP000196365">
    <property type="component" value="Unassembled WGS sequence"/>
</dbReference>
<dbReference type="Gene3D" id="3.90.550.10">
    <property type="entry name" value="Spore Coat Polysaccharide Biosynthesis Protein SpsA, Chain A"/>
    <property type="match status" value="1"/>
</dbReference>